<dbReference type="EMBL" id="SGPK01000439">
    <property type="protein sequence ID" value="THH03571.1"/>
    <property type="molecule type" value="Genomic_DNA"/>
</dbReference>
<organism evidence="3 4">
    <name type="scientific">Phellinidium pouzarii</name>
    <dbReference type="NCBI Taxonomy" id="167371"/>
    <lineage>
        <taxon>Eukaryota</taxon>
        <taxon>Fungi</taxon>
        <taxon>Dikarya</taxon>
        <taxon>Basidiomycota</taxon>
        <taxon>Agaricomycotina</taxon>
        <taxon>Agaricomycetes</taxon>
        <taxon>Hymenochaetales</taxon>
        <taxon>Hymenochaetaceae</taxon>
        <taxon>Phellinidium</taxon>
    </lineage>
</organism>
<protein>
    <submittedName>
        <fullName evidence="3">Uncharacterized protein</fullName>
    </submittedName>
</protein>
<evidence type="ECO:0000256" key="2">
    <source>
        <dbReference type="SAM" id="Phobius"/>
    </source>
</evidence>
<gene>
    <name evidence="3" type="ORF">EW145_g6170</name>
</gene>
<keyword evidence="4" id="KW-1185">Reference proteome</keyword>
<feature type="region of interest" description="Disordered" evidence="1">
    <location>
        <begin position="280"/>
        <end position="309"/>
    </location>
</feature>
<feature type="transmembrane region" description="Helical" evidence="2">
    <location>
        <begin position="121"/>
        <end position="144"/>
    </location>
</feature>
<accession>A0A4S4KYP0</accession>
<evidence type="ECO:0000256" key="1">
    <source>
        <dbReference type="SAM" id="MobiDB-lite"/>
    </source>
</evidence>
<evidence type="ECO:0000313" key="3">
    <source>
        <dbReference type="EMBL" id="THH03571.1"/>
    </source>
</evidence>
<keyword evidence="2" id="KW-0812">Transmembrane</keyword>
<sequence length="322" mass="35468">MASLDPALQSLLDISYTGSNMASICYGAYLCLALSNIYYLIRRKSRILLAYTIFMLCVTTIYMGVAINYSQHQIIDDPTSPDLLSVWPQVVVAAAYTVNTWFTDGYLLYRCYVIWTGHFQMLVMILPVLTYLGSIGTSIANVVFTANPGSTYSSHLVQVFGTANWSLSLSLNVMLTGLIAGRLLRYRAKLRKVLGPNHGKVYTNILAISVESAALYAIFEIMVLVTFLKNSPTENVFFPMTGNIQVITPNLIILRVAKGISFTTEDSKDTALSMMEFAPSGKPSMISGDSTRVGEKQSPSPSSRRLNKSQISLANSFPEIEV</sequence>
<feature type="compositionally biased region" description="Polar residues" evidence="1">
    <location>
        <begin position="297"/>
        <end position="309"/>
    </location>
</feature>
<feature type="transmembrane region" description="Helical" evidence="2">
    <location>
        <begin position="164"/>
        <end position="184"/>
    </location>
</feature>
<proteinExistence type="predicted"/>
<keyword evidence="2" id="KW-1133">Transmembrane helix</keyword>
<comment type="caution">
    <text evidence="3">The sequence shown here is derived from an EMBL/GenBank/DDBJ whole genome shotgun (WGS) entry which is preliminary data.</text>
</comment>
<dbReference type="Proteomes" id="UP000308199">
    <property type="component" value="Unassembled WGS sequence"/>
</dbReference>
<keyword evidence="2" id="KW-0472">Membrane</keyword>
<dbReference type="OrthoDB" id="2796825at2759"/>
<feature type="transmembrane region" description="Helical" evidence="2">
    <location>
        <begin position="20"/>
        <end position="41"/>
    </location>
</feature>
<dbReference type="AlphaFoldDB" id="A0A4S4KYP0"/>
<feature type="transmembrane region" description="Helical" evidence="2">
    <location>
        <begin position="87"/>
        <end position="109"/>
    </location>
</feature>
<feature type="transmembrane region" description="Helical" evidence="2">
    <location>
        <begin position="205"/>
        <end position="228"/>
    </location>
</feature>
<name>A0A4S4KYP0_9AGAM</name>
<feature type="transmembrane region" description="Helical" evidence="2">
    <location>
        <begin position="48"/>
        <end position="67"/>
    </location>
</feature>
<reference evidence="3 4" key="1">
    <citation type="submission" date="2019-02" db="EMBL/GenBank/DDBJ databases">
        <title>Genome sequencing of the rare red list fungi Phellinidium pouzarii.</title>
        <authorList>
            <person name="Buettner E."/>
            <person name="Kellner H."/>
        </authorList>
    </citation>
    <scope>NUCLEOTIDE SEQUENCE [LARGE SCALE GENOMIC DNA]</scope>
    <source>
        <strain evidence="3 4">DSM 108285</strain>
    </source>
</reference>
<evidence type="ECO:0000313" key="4">
    <source>
        <dbReference type="Proteomes" id="UP000308199"/>
    </source>
</evidence>